<feature type="coiled-coil region" evidence="1">
    <location>
        <begin position="153"/>
        <end position="184"/>
    </location>
</feature>
<dbReference type="EMBL" id="CAXLJM020000046">
    <property type="protein sequence ID" value="CAL8111291.1"/>
    <property type="molecule type" value="Genomic_DNA"/>
</dbReference>
<evidence type="ECO:0000313" key="3">
    <source>
        <dbReference type="Proteomes" id="UP001642540"/>
    </source>
</evidence>
<reference evidence="2 3" key="1">
    <citation type="submission" date="2024-08" db="EMBL/GenBank/DDBJ databases">
        <authorList>
            <person name="Cucini C."/>
            <person name="Frati F."/>
        </authorList>
    </citation>
    <scope>NUCLEOTIDE SEQUENCE [LARGE SCALE GENOMIC DNA]</scope>
</reference>
<name>A0ABP1QTH8_9HEXA</name>
<keyword evidence="3" id="KW-1185">Reference proteome</keyword>
<accession>A0ABP1QTH8</accession>
<dbReference type="Proteomes" id="UP001642540">
    <property type="component" value="Unassembled WGS sequence"/>
</dbReference>
<evidence type="ECO:0000313" key="2">
    <source>
        <dbReference type="EMBL" id="CAL8111291.1"/>
    </source>
</evidence>
<organism evidence="2 3">
    <name type="scientific">Orchesella dallaii</name>
    <dbReference type="NCBI Taxonomy" id="48710"/>
    <lineage>
        <taxon>Eukaryota</taxon>
        <taxon>Metazoa</taxon>
        <taxon>Ecdysozoa</taxon>
        <taxon>Arthropoda</taxon>
        <taxon>Hexapoda</taxon>
        <taxon>Collembola</taxon>
        <taxon>Entomobryomorpha</taxon>
        <taxon>Entomobryoidea</taxon>
        <taxon>Orchesellidae</taxon>
        <taxon>Orchesellinae</taxon>
        <taxon>Orchesella</taxon>
    </lineage>
</organism>
<sequence length="375" mass="42522">MIGGRTLTSVLRTGSGTCRKLLNSQSVEKPLYQSPAFKSTSRAISSLKTPFVSTSQKNKTPAQFPDMKLLNRRFSQQHKDENNGSTFRGFSNFASKFITTVGAMLGIGSGVAYHSMSDKDSIFYDYYKVACAKSQDQDCVEQKCEDSACLRKMDREEEMILKANADLEKALKEIKSKAIEYTEAAMKAYCEAIAVMQDYIDQSYCAIDADNLESPKYEEYWCCVYELAKTRCDKVKDALQKGQCAWELLCRLREVIESGKNCKYTSCNPLLVTAEECLTCAEKELLNLKSKMDCIVSEHDLVELYRQLIEDFKKDLKSDMKSQLDSETCKIQFTEQENALMINEAYKRVIRAHKEMAQVLVCTGQIPDRLQATLC</sequence>
<evidence type="ECO:0008006" key="4">
    <source>
        <dbReference type="Google" id="ProtNLM"/>
    </source>
</evidence>
<protein>
    <recommendedName>
        <fullName evidence="4">MICOS complex subunit MIC60</fullName>
    </recommendedName>
</protein>
<evidence type="ECO:0000256" key="1">
    <source>
        <dbReference type="SAM" id="Coils"/>
    </source>
</evidence>
<keyword evidence="1" id="KW-0175">Coiled coil</keyword>
<proteinExistence type="predicted"/>
<gene>
    <name evidence="2" type="ORF">ODALV1_LOCUS14903</name>
</gene>
<comment type="caution">
    <text evidence="2">The sequence shown here is derived from an EMBL/GenBank/DDBJ whole genome shotgun (WGS) entry which is preliminary data.</text>
</comment>